<dbReference type="GO" id="GO:0008081">
    <property type="term" value="F:phosphoric diester hydrolase activity"/>
    <property type="evidence" value="ECO:0007669"/>
    <property type="project" value="InterPro"/>
</dbReference>
<organism evidence="3 4">
    <name type="scientific">Caenorhabditis briggsae</name>
    <dbReference type="NCBI Taxonomy" id="6238"/>
    <lineage>
        <taxon>Eukaryota</taxon>
        <taxon>Metazoa</taxon>
        <taxon>Ecdysozoa</taxon>
        <taxon>Nematoda</taxon>
        <taxon>Chromadorea</taxon>
        <taxon>Rhabditida</taxon>
        <taxon>Rhabditina</taxon>
        <taxon>Rhabditomorpha</taxon>
        <taxon>Rhabditoidea</taxon>
        <taxon>Rhabditidae</taxon>
        <taxon>Peloderinae</taxon>
        <taxon>Caenorhabditis</taxon>
    </lineage>
</organism>
<name>A0AAE9AB26_CAEBR</name>
<evidence type="ECO:0000313" key="4">
    <source>
        <dbReference type="Proteomes" id="UP000827892"/>
    </source>
</evidence>
<dbReference type="SUPFAM" id="SSF51695">
    <property type="entry name" value="PLC-like phosphodiesterases"/>
    <property type="match status" value="1"/>
</dbReference>
<feature type="transmembrane region" description="Helical" evidence="1">
    <location>
        <begin position="29"/>
        <end position="60"/>
    </location>
</feature>
<dbReference type="PANTHER" id="PTHR46320">
    <property type="entry name" value="GLYCEROPHOSPHODIESTER PHOSPHODIESTERASE 1"/>
    <property type="match status" value="1"/>
</dbReference>
<dbReference type="GO" id="GO:0006629">
    <property type="term" value="P:lipid metabolic process"/>
    <property type="evidence" value="ECO:0007669"/>
    <property type="project" value="InterPro"/>
</dbReference>
<dbReference type="CDD" id="cd08573">
    <property type="entry name" value="GDPD_GDE1"/>
    <property type="match status" value="1"/>
</dbReference>
<accession>A0AAE9AB26</accession>
<keyword evidence="1" id="KW-0812">Transmembrane</keyword>
<dbReference type="PANTHER" id="PTHR46320:SF1">
    <property type="entry name" value="GLYCEROPHOSPHODIESTER PHOSPHODIESTERASE 1"/>
    <property type="match status" value="1"/>
</dbReference>
<proteinExistence type="predicted"/>
<evidence type="ECO:0000259" key="2">
    <source>
        <dbReference type="PROSITE" id="PS51704"/>
    </source>
</evidence>
<keyword evidence="1" id="KW-0472">Membrane</keyword>
<evidence type="ECO:0000256" key="1">
    <source>
        <dbReference type="SAM" id="Phobius"/>
    </source>
</evidence>
<reference evidence="3 4" key="1">
    <citation type="submission" date="2022-05" db="EMBL/GenBank/DDBJ databases">
        <title>Chromosome-level reference genomes for two strains of Caenorhabditis briggsae: an improved platform for comparative genomics.</title>
        <authorList>
            <person name="Stevens L."/>
            <person name="Andersen E.C."/>
        </authorList>
    </citation>
    <scope>NUCLEOTIDE SEQUENCE [LARGE SCALE GENOMIC DNA]</scope>
    <source>
        <strain evidence="3">QX1410_ONT</strain>
        <tissue evidence="3">Whole-organism</tissue>
    </source>
</reference>
<dbReference type="Proteomes" id="UP000827892">
    <property type="component" value="Chromosome IV"/>
</dbReference>
<dbReference type="Pfam" id="PF03009">
    <property type="entry name" value="GDPD"/>
    <property type="match status" value="1"/>
</dbReference>
<dbReference type="Gene3D" id="3.20.20.190">
    <property type="entry name" value="Phosphatidylinositol (PI) phosphodiesterase"/>
    <property type="match status" value="1"/>
</dbReference>
<feature type="domain" description="GP-PDE" evidence="2">
    <location>
        <begin position="79"/>
        <end position="352"/>
    </location>
</feature>
<dbReference type="InterPro" id="IPR017946">
    <property type="entry name" value="PLC-like_Pdiesterase_TIM-brl"/>
</dbReference>
<evidence type="ECO:0000313" key="3">
    <source>
        <dbReference type="EMBL" id="ULT95078.1"/>
    </source>
</evidence>
<sequence>MEFFFTSDCPIFLYFFRIIIFAEESAPKILGVSIAVIAAIYVIYPPGLLLIPLSLFIFAYTTKNEKCSSTDVETFFSGFKIGGHRGAPKSFPENSMAGFAQAKADGADLIEFDVALTKDGKAVLMHDDDLDRTTDMTGPIRNKTRAELDRCNISATFIRTAPGDQSRLASVARERVPDMEDVVRWAVENNTRMLFDVKDSDNELVDQISNLFSKYNLYDKAIVCSFFPWVVYRIKRGDQKILTGLTWRLKFWSYHDIENIRPRYFGFKQMLFEIIDVAHVWLLKRVTPWYLGADLLLTNNLDISQALILDQKRRGMRVAVWTVNDMAEMHWMLKTLHIPILTDYPELTKQAAHLEELQKIDYMPMHKSHSDL</sequence>
<gene>
    <name evidence="3" type="ORF">L3Y34_004073</name>
</gene>
<dbReference type="EMBL" id="CP090894">
    <property type="protein sequence ID" value="ULT95078.1"/>
    <property type="molecule type" value="Genomic_DNA"/>
</dbReference>
<protein>
    <recommendedName>
        <fullName evidence="2">GP-PDE domain-containing protein</fullName>
    </recommendedName>
</protein>
<dbReference type="InterPro" id="IPR030395">
    <property type="entry name" value="GP_PDE_dom"/>
</dbReference>
<dbReference type="AlphaFoldDB" id="A0AAE9AB26"/>
<dbReference type="PROSITE" id="PS51704">
    <property type="entry name" value="GP_PDE"/>
    <property type="match status" value="1"/>
</dbReference>
<keyword evidence="1" id="KW-1133">Transmembrane helix</keyword>